<gene>
    <name evidence="1" type="ORF">LSAT_V11C300142120</name>
</gene>
<proteinExistence type="predicted"/>
<sequence length="114" mass="13002">MFLTVPLYQPSFPPLYSTLTICKISTLSAKSSFQGGPTLRTMERSFTGALITRYLLLKHLRTMERIEDFGRNNCRSFGSYFCNGDNSCFEDVNHFGLAFGRIFGSTWLFVECLD</sequence>
<evidence type="ECO:0000313" key="2">
    <source>
        <dbReference type="Proteomes" id="UP000235145"/>
    </source>
</evidence>
<accession>A0A9R1XMY2</accession>
<evidence type="ECO:0000313" key="1">
    <source>
        <dbReference type="EMBL" id="KAJ0219096.1"/>
    </source>
</evidence>
<protein>
    <submittedName>
        <fullName evidence="1">Uncharacterized protein</fullName>
    </submittedName>
</protein>
<keyword evidence="2" id="KW-1185">Reference proteome</keyword>
<organism evidence="1 2">
    <name type="scientific">Lactuca sativa</name>
    <name type="common">Garden lettuce</name>
    <dbReference type="NCBI Taxonomy" id="4236"/>
    <lineage>
        <taxon>Eukaryota</taxon>
        <taxon>Viridiplantae</taxon>
        <taxon>Streptophyta</taxon>
        <taxon>Embryophyta</taxon>
        <taxon>Tracheophyta</taxon>
        <taxon>Spermatophyta</taxon>
        <taxon>Magnoliopsida</taxon>
        <taxon>eudicotyledons</taxon>
        <taxon>Gunneridae</taxon>
        <taxon>Pentapetalae</taxon>
        <taxon>asterids</taxon>
        <taxon>campanulids</taxon>
        <taxon>Asterales</taxon>
        <taxon>Asteraceae</taxon>
        <taxon>Cichorioideae</taxon>
        <taxon>Cichorieae</taxon>
        <taxon>Lactucinae</taxon>
        <taxon>Lactuca</taxon>
    </lineage>
</organism>
<dbReference type="AlphaFoldDB" id="A0A9R1XMY2"/>
<dbReference type="Proteomes" id="UP000235145">
    <property type="component" value="Unassembled WGS sequence"/>
</dbReference>
<comment type="caution">
    <text evidence="1">The sequence shown here is derived from an EMBL/GenBank/DDBJ whole genome shotgun (WGS) entry which is preliminary data.</text>
</comment>
<name>A0A9R1XMY2_LACSA</name>
<reference evidence="1 2" key="1">
    <citation type="journal article" date="2017" name="Nat. Commun.">
        <title>Genome assembly with in vitro proximity ligation data and whole-genome triplication in lettuce.</title>
        <authorList>
            <person name="Reyes-Chin-Wo S."/>
            <person name="Wang Z."/>
            <person name="Yang X."/>
            <person name="Kozik A."/>
            <person name="Arikit S."/>
            <person name="Song C."/>
            <person name="Xia L."/>
            <person name="Froenicke L."/>
            <person name="Lavelle D.O."/>
            <person name="Truco M.J."/>
            <person name="Xia R."/>
            <person name="Zhu S."/>
            <person name="Xu C."/>
            <person name="Xu H."/>
            <person name="Xu X."/>
            <person name="Cox K."/>
            <person name="Korf I."/>
            <person name="Meyers B.C."/>
            <person name="Michelmore R.W."/>
        </authorList>
    </citation>
    <scope>NUCLEOTIDE SEQUENCE [LARGE SCALE GENOMIC DNA]</scope>
    <source>
        <strain evidence="2">cv. Salinas</strain>
        <tissue evidence="1">Seedlings</tissue>
    </source>
</reference>
<dbReference type="EMBL" id="NBSK02000003">
    <property type="protein sequence ID" value="KAJ0219096.1"/>
    <property type="molecule type" value="Genomic_DNA"/>
</dbReference>